<keyword evidence="2" id="KW-1185">Reference proteome</keyword>
<dbReference type="Proteomes" id="UP001604336">
    <property type="component" value="Unassembled WGS sequence"/>
</dbReference>
<proteinExistence type="predicted"/>
<gene>
    <name evidence="1" type="ORF">Adt_09153</name>
</gene>
<evidence type="ECO:0000313" key="2">
    <source>
        <dbReference type="Proteomes" id="UP001604336"/>
    </source>
</evidence>
<dbReference type="EMBL" id="JBFOLK010000003">
    <property type="protein sequence ID" value="KAL2524099.1"/>
    <property type="molecule type" value="Genomic_DNA"/>
</dbReference>
<reference evidence="2" key="1">
    <citation type="submission" date="2024-07" db="EMBL/GenBank/DDBJ databases">
        <title>Two chromosome-level genome assemblies of Korean endemic species Abeliophyllum distichum and Forsythia ovata (Oleaceae).</title>
        <authorList>
            <person name="Jang H."/>
        </authorList>
    </citation>
    <scope>NUCLEOTIDE SEQUENCE [LARGE SCALE GENOMIC DNA]</scope>
</reference>
<name>A0ABD1UGE6_9LAMI</name>
<evidence type="ECO:0000313" key="1">
    <source>
        <dbReference type="EMBL" id="KAL2524099.1"/>
    </source>
</evidence>
<dbReference type="AlphaFoldDB" id="A0ABD1UGE6"/>
<accession>A0ABD1UGE6</accession>
<comment type="caution">
    <text evidence="1">The sequence shown here is derived from an EMBL/GenBank/DDBJ whole genome shotgun (WGS) entry which is preliminary data.</text>
</comment>
<organism evidence="1 2">
    <name type="scientific">Abeliophyllum distichum</name>
    <dbReference type="NCBI Taxonomy" id="126358"/>
    <lineage>
        <taxon>Eukaryota</taxon>
        <taxon>Viridiplantae</taxon>
        <taxon>Streptophyta</taxon>
        <taxon>Embryophyta</taxon>
        <taxon>Tracheophyta</taxon>
        <taxon>Spermatophyta</taxon>
        <taxon>Magnoliopsida</taxon>
        <taxon>eudicotyledons</taxon>
        <taxon>Gunneridae</taxon>
        <taxon>Pentapetalae</taxon>
        <taxon>asterids</taxon>
        <taxon>lamiids</taxon>
        <taxon>Lamiales</taxon>
        <taxon>Oleaceae</taxon>
        <taxon>Forsythieae</taxon>
        <taxon>Abeliophyllum</taxon>
    </lineage>
</organism>
<protein>
    <submittedName>
        <fullName evidence="1">Uncharacterized protein</fullName>
    </submittedName>
</protein>
<sequence>MVESEIIKSFTKNNKSYKKLHKNNGEVRNYSTDVLPLVQAPCAKLISENFVSKGDREITSRITIYPGTNPPKQPANPYTLGCLPFWRCRCGGGGGPPAPKRNH</sequence>